<gene>
    <name evidence="2" type="ORF">ISR29_02940</name>
</gene>
<evidence type="ECO:0000313" key="2">
    <source>
        <dbReference type="EMBL" id="MBL6903137.1"/>
    </source>
</evidence>
<feature type="transmembrane region" description="Helical" evidence="1">
    <location>
        <begin position="133"/>
        <end position="156"/>
    </location>
</feature>
<protein>
    <recommendedName>
        <fullName evidence="4">DUF2306 domain-containing protein</fullName>
    </recommendedName>
</protein>
<reference evidence="2" key="1">
    <citation type="submission" date="2020-10" db="EMBL/GenBank/DDBJ databases">
        <title>Microbiome of the Black Sea water column analyzed by genome centric metagenomics.</title>
        <authorList>
            <person name="Cabello-Yeves P.J."/>
            <person name="Callieri C."/>
            <person name="Picazo A."/>
            <person name="Mehrshad M."/>
            <person name="Haro-Moreno J.M."/>
            <person name="Roda-Garcia J."/>
            <person name="Dzembekova N."/>
            <person name="Slabakova V."/>
            <person name="Slabakova N."/>
            <person name="Moncheva S."/>
            <person name="Rodriguez-Valera F."/>
        </authorList>
    </citation>
    <scope>NUCLEOTIDE SEQUENCE</scope>
    <source>
        <strain evidence="2">BS30m-G43</strain>
    </source>
</reference>
<accession>A0A937J6Y8</accession>
<evidence type="ECO:0000313" key="3">
    <source>
        <dbReference type="Proteomes" id="UP000705230"/>
    </source>
</evidence>
<feature type="transmembrane region" description="Helical" evidence="1">
    <location>
        <begin position="63"/>
        <end position="82"/>
    </location>
</feature>
<proteinExistence type="predicted"/>
<name>A0A937J6Y8_9GAMM</name>
<sequence length="162" mass="18068">MPEMSPFGWFHTIMGIAALISGAYTIIRYKIIESKNTSAKIFLVTTVITSVSALMIYKQGSFGIAHLLAVVALLAVAGGMMMEKRLIFGWLCPYFQAISYSALFLFHLIPAITDALRRLPVNDPIAKSFEDPLILSFYLAFLVSYIVLVIAQMVWIKNNKIV</sequence>
<feature type="transmembrane region" description="Helical" evidence="1">
    <location>
        <begin position="6"/>
        <end position="27"/>
    </location>
</feature>
<keyword evidence="1" id="KW-0812">Transmembrane</keyword>
<feature type="transmembrane region" description="Helical" evidence="1">
    <location>
        <begin position="39"/>
        <end position="57"/>
    </location>
</feature>
<feature type="transmembrane region" description="Helical" evidence="1">
    <location>
        <begin position="94"/>
        <end position="113"/>
    </location>
</feature>
<keyword evidence="1" id="KW-1133">Transmembrane helix</keyword>
<dbReference type="Proteomes" id="UP000705230">
    <property type="component" value="Unassembled WGS sequence"/>
</dbReference>
<evidence type="ECO:0008006" key="4">
    <source>
        <dbReference type="Google" id="ProtNLM"/>
    </source>
</evidence>
<keyword evidence="1" id="KW-0472">Membrane</keyword>
<evidence type="ECO:0000256" key="1">
    <source>
        <dbReference type="SAM" id="Phobius"/>
    </source>
</evidence>
<comment type="caution">
    <text evidence="2">The sequence shown here is derived from an EMBL/GenBank/DDBJ whole genome shotgun (WGS) entry which is preliminary data.</text>
</comment>
<organism evidence="2 3">
    <name type="scientific">SAR86 cluster bacterium</name>
    <dbReference type="NCBI Taxonomy" id="2030880"/>
    <lineage>
        <taxon>Bacteria</taxon>
        <taxon>Pseudomonadati</taxon>
        <taxon>Pseudomonadota</taxon>
        <taxon>Gammaproteobacteria</taxon>
        <taxon>SAR86 cluster</taxon>
    </lineage>
</organism>
<dbReference type="AlphaFoldDB" id="A0A937J6Y8"/>
<dbReference type="EMBL" id="JADHSG010000003">
    <property type="protein sequence ID" value="MBL6903137.1"/>
    <property type="molecule type" value="Genomic_DNA"/>
</dbReference>